<dbReference type="Pfam" id="PF11974">
    <property type="entry name" value="bMG3"/>
    <property type="match status" value="1"/>
</dbReference>
<evidence type="ECO:0000259" key="5">
    <source>
        <dbReference type="PROSITE" id="PS50948"/>
    </source>
</evidence>
<keyword evidence="4" id="KW-1015">Disulfide bond</keyword>
<dbReference type="Pfam" id="PF21142">
    <property type="entry name" value="A2M_bMG2"/>
    <property type="match status" value="1"/>
</dbReference>
<evidence type="ECO:0000256" key="2">
    <source>
        <dbReference type="ARBA" id="ARBA00022729"/>
    </source>
</evidence>
<keyword evidence="3" id="KW-0677">Repeat</keyword>
<organism evidence="6 7">
    <name type="scientific">Seohaeicola saemankumensis</name>
    <dbReference type="NCBI Taxonomy" id="481181"/>
    <lineage>
        <taxon>Bacteria</taxon>
        <taxon>Pseudomonadati</taxon>
        <taxon>Pseudomonadota</taxon>
        <taxon>Alphaproteobacteria</taxon>
        <taxon>Rhodobacterales</taxon>
        <taxon>Roseobacteraceae</taxon>
        <taxon>Seohaeicola</taxon>
    </lineage>
</organism>
<dbReference type="InterPro" id="IPR041462">
    <property type="entry name" value="Bact_A2M_MG6"/>
</dbReference>
<dbReference type="InterPro" id="IPR003609">
    <property type="entry name" value="Pan_app"/>
</dbReference>
<dbReference type="Pfam" id="PF07703">
    <property type="entry name" value="A2M_BRD"/>
    <property type="match status" value="1"/>
</dbReference>
<evidence type="ECO:0000256" key="1">
    <source>
        <dbReference type="ARBA" id="ARBA00010556"/>
    </source>
</evidence>
<evidence type="ECO:0000256" key="3">
    <source>
        <dbReference type="ARBA" id="ARBA00022737"/>
    </source>
</evidence>
<dbReference type="PROSITE" id="PS50948">
    <property type="entry name" value="PAN"/>
    <property type="match status" value="1"/>
</dbReference>
<name>A0ABW3TIN1_9RHOB</name>
<dbReference type="Gene3D" id="2.60.40.1930">
    <property type="match status" value="1"/>
</dbReference>
<dbReference type="PANTHER" id="PTHR40094">
    <property type="entry name" value="ALPHA-2-MACROGLOBULIN HOMOLOG"/>
    <property type="match status" value="1"/>
</dbReference>
<keyword evidence="7" id="KW-1185">Reference proteome</keyword>
<comment type="similarity">
    <text evidence="1">Belongs to the protease inhibitor I39 (alpha-2-macroglobulin) family. Bacterial alpha-2-macroglobulin subfamily.</text>
</comment>
<evidence type="ECO:0000256" key="4">
    <source>
        <dbReference type="ARBA" id="ARBA00023157"/>
    </source>
</evidence>
<evidence type="ECO:0000313" key="6">
    <source>
        <dbReference type="EMBL" id="MFD1195867.1"/>
    </source>
</evidence>
<dbReference type="Gene3D" id="1.50.10.20">
    <property type="match status" value="1"/>
</dbReference>
<dbReference type="Proteomes" id="UP001597151">
    <property type="component" value="Unassembled WGS sequence"/>
</dbReference>
<sequence length="1847" mass="195735">MQRLTALSRGPGLGRFLGFCLGLGLSVLAGNLPGQAQAQAHTQDLLPDAGFVVTQDMDFPGGDLQPLFDTTISACRTICLADPACRAFTFNSRSRACFPKSVIAARSPFAGAISAELRRTDPQLLETSVARGADLTFLDRTTLESARDLAMEIGFLHPAGDLDLDQVLQAALERANAGDHANAAHWIGAAISLSDRSDLWVEYARLLARINPQPYDQQQRLKARAIGAAINGYLRAQEAGSQASALEVLAQRLEDAGRGHDMIPALRLAQAIAPRADMAAALEEAVGKYGFRVTGNSVQSDTAAPRICVEFSEPLIKAGQDYTPFLGLPYATLSVVAEDRQLCVDGLRHGARYRIVLRSGLPAASGETLMRDVEQTLYVRDRSPGIVFPGRAYVLARSADAALPVQTVNLDRIDLTLRRVSDRNLLRAMQDNYFGATLPEWQARGFATDIAENVWTGSGSTRNSLNQDMTTRLPLGDVLAGMPAGIYALTAHIPGADPYEDPGATQWFVLSDLGVSTMLGNDGLHVVVRRLSDAGALEGAAVSLLSRANAVIAEGQTDAQGYLRFAPGLTRGTGSAAPALVVVRHGARTGAGSEQASETDIPEDMTFLSLTDPAFDLSDRGVQGRPPSPPIDVFLATDRGAYRVGEVIHATVLARDDTAAAIPGLPITAILIRPDGVEYARLLSSNDAAGGHVFALPLGDAVPRGTWRLDIKADTEAAPLASRNLLVEDFLPERIDFELSLPDGPIRSGDTPPLTVQARYLFGAPGADLAVEGEVLLRGTDRLEGVPLYRFGRHDDPVSPRIRSLEPARTDAAGRTSLPLTLPEIQAAGSPLEAQITLRISEDANRPVERQLRRALAPDGPMIGIRPMFDGTLAEGTEAAFRLIGLTPDLAPAPLSLRWTVNRVETRYQWYQQFGDWQWEPITTRTRVASGEAVLGDDPLEVSTPVDWGRYELVVETRQGAYAASSIGFDAGWYAPADTATTPDLLDLTLDRPSYRSGDTAILRIVPRHAGIASIAVMSNRLIQMQTIAVDEGENLIPLAVTDDWGAGAYVSATVIRPMDVAAGQMPARALGLAHAGVDPGARHLKVSIDAPAAADPRARLDTVIKVEGVMPGETTHVTLAAVDLGILNLTGFQSPDPSAHYFGQRRLGMELRDLYGRLIDGMNGAMGQVRSGGDAGAQIRLQSPPPTEDLLAFFSGPVTIGPDGRAVVGFDLPAFNGTVRLMAVAWSPSGVGQAEADVLVRDPVVVTASLPRFLAPGDDSRLLLEITHADGPAGRMGLDITADGVLLDNTSIPSGVTLAAGEKQTLSIPIGADVPGDHRLRIALTNPDGRQLLKTLVLPVRANDPEISATARLTLAPGEALDLAASTLDGLRAGTGALTLTAGPLARFNAPALLAMLDRYPYGCTEQIASQTLPLLALGSMAQALGLTDQENIRTRIDQALDRILTRQSANGAFGLWQAGSGDFWLDAYVTDLLSRARTAGHPLPEKAFGAALDNLRNRINYAPDFDSGGEDIAYALMVLAREGAANMGDLRYYADQKAGALATPLAVAQLGAALSSYGDQTRADRLFAQAGRMIAAAGTTETAEWRADYGSSLRDAAGVLALAIEAGSTAVDATTLGQRIAAANRPFSTQEAAWSLLAAHALVRDPGVSGLEVNGLPVAGPVLRASAADLALAPISLRNATTAPTEVTLTTFGIPAGPTQASGYGYRISRDYYSMEGAPLSPAAVQAGTRMVAVLTVTPANGGGARLMINDALPAGFEIDNPNLMRAGDIAALDWLDPANAEHAEFRADRFLAAVDWQSDEPFTLAYVLRATSPGAFHHPAALVEDMYRPEYRATTASGRVVVTE</sequence>
<dbReference type="InterPro" id="IPR021868">
    <property type="entry name" value="Alpha_2_Macroglob_MG3"/>
</dbReference>
<dbReference type="Pfam" id="PF00207">
    <property type="entry name" value="A2M"/>
    <property type="match status" value="1"/>
</dbReference>
<dbReference type="InterPro" id="IPR011625">
    <property type="entry name" value="A2M_N_BRD"/>
</dbReference>
<feature type="domain" description="Apple" evidence="5">
    <location>
        <begin position="46"/>
        <end position="129"/>
    </location>
</feature>
<dbReference type="InterPro" id="IPR051802">
    <property type="entry name" value="YfhM-like"/>
</dbReference>
<dbReference type="InterPro" id="IPR049120">
    <property type="entry name" value="A2M_bMG2"/>
</dbReference>
<reference evidence="7" key="1">
    <citation type="journal article" date="2019" name="Int. J. Syst. Evol. Microbiol.">
        <title>The Global Catalogue of Microorganisms (GCM) 10K type strain sequencing project: providing services to taxonomists for standard genome sequencing and annotation.</title>
        <authorList>
            <consortium name="The Broad Institute Genomics Platform"/>
            <consortium name="The Broad Institute Genome Sequencing Center for Infectious Disease"/>
            <person name="Wu L."/>
            <person name="Ma J."/>
        </authorList>
    </citation>
    <scope>NUCLEOTIDE SEQUENCE [LARGE SCALE GENOMIC DNA]</scope>
    <source>
        <strain evidence="7">CCUG 55328</strain>
    </source>
</reference>
<dbReference type="PANTHER" id="PTHR40094:SF1">
    <property type="entry name" value="UBIQUITIN DOMAIN-CONTAINING PROTEIN"/>
    <property type="match status" value="1"/>
</dbReference>
<proteinExistence type="inferred from homology"/>
<dbReference type="InterPro" id="IPR041203">
    <property type="entry name" value="Bact_A2M_MG5"/>
</dbReference>
<evidence type="ECO:0000313" key="7">
    <source>
        <dbReference type="Proteomes" id="UP001597151"/>
    </source>
</evidence>
<protein>
    <submittedName>
        <fullName evidence="6">Alpha-2-macroglobulin family protein</fullName>
    </submittedName>
</protein>
<dbReference type="Pfam" id="PF07678">
    <property type="entry name" value="TED_complement"/>
    <property type="match status" value="1"/>
</dbReference>
<dbReference type="RefSeq" id="WP_380793192.1">
    <property type="nucleotide sequence ID" value="NZ_JBHTKR010000005.1"/>
</dbReference>
<keyword evidence="2" id="KW-0732">Signal</keyword>
<dbReference type="SUPFAM" id="SSF48239">
    <property type="entry name" value="Terpenoid cyclases/Protein prenyltransferases"/>
    <property type="match status" value="1"/>
</dbReference>
<dbReference type="InterPro" id="IPR011626">
    <property type="entry name" value="Alpha-macroglobulin_TED"/>
</dbReference>
<dbReference type="SMART" id="SM01359">
    <property type="entry name" value="A2M_N_2"/>
    <property type="match status" value="1"/>
</dbReference>
<dbReference type="EMBL" id="JBHTKR010000005">
    <property type="protein sequence ID" value="MFD1195867.1"/>
    <property type="molecule type" value="Genomic_DNA"/>
</dbReference>
<dbReference type="InterPro" id="IPR000177">
    <property type="entry name" value="Apple"/>
</dbReference>
<dbReference type="SMART" id="SM00223">
    <property type="entry name" value="APPLE"/>
    <property type="match status" value="1"/>
</dbReference>
<dbReference type="Pfam" id="PF17962">
    <property type="entry name" value="bMG6"/>
    <property type="match status" value="1"/>
</dbReference>
<dbReference type="InterPro" id="IPR001599">
    <property type="entry name" value="Macroglobln_a2"/>
</dbReference>
<dbReference type="Gene3D" id="3.50.4.10">
    <property type="entry name" value="Hepatocyte Growth Factor"/>
    <property type="match status" value="1"/>
</dbReference>
<dbReference type="Pfam" id="PF01835">
    <property type="entry name" value="MG2"/>
    <property type="match status" value="1"/>
</dbReference>
<dbReference type="SMART" id="SM01360">
    <property type="entry name" value="A2M"/>
    <property type="match status" value="1"/>
</dbReference>
<accession>A0ABW3TIN1</accession>
<dbReference type="InterPro" id="IPR002890">
    <property type="entry name" value="MG2"/>
</dbReference>
<dbReference type="CDD" id="cd01100">
    <property type="entry name" value="APPLE_Factor_XI_like"/>
    <property type="match status" value="1"/>
</dbReference>
<comment type="caution">
    <text evidence="6">The sequence shown here is derived from an EMBL/GenBank/DDBJ whole genome shotgun (WGS) entry which is preliminary data.</text>
</comment>
<gene>
    <name evidence="6" type="ORF">ACFQ3C_14430</name>
</gene>
<dbReference type="PIRSF" id="PIRSF038980">
    <property type="entry name" value="A2M_bac"/>
    <property type="match status" value="1"/>
</dbReference>
<dbReference type="InterPro" id="IPR041246">
    <property type="entry name" value="Bact_MG10"/>
</dbReference>
<dbReference type="Pfam" id="PF17973">
    <property type="entry name" value="bMG10"/>
    <property type="match status" value="1"/>
</dbReference>
<dbReference type="InterPro" id="IPR026284">
    <property type="entry name" value="A2MG_proteobact"/>
</dbReference>
<dbReference type="Pfam" id="PF17972">
    <property type="entry name" value="bMG5"/>
    <property type="match status" value="1"/>
</dbReference>
<dbReference type="CDD" id="cd02891">
    <property type="entry name" value="A2M_like"/>
    <property type="match status" value="1"/>
</dbReference>
<dbReference type="Pfam" id="PF00024">
    <property type="entry name" value="PAN_1"/>
    <property type="match status" value="1"/>
</dbReference>
<dbReference type="InterPro" id="IPR008930">
    <property type="entry name" value="Terpenoid_cyclase/PrenylTrfase"/>
</dbReference>